<dbReference type="GO" id="GO:0046872">
    <property type="term" value="F:metal ion binding"/>
    <property type="evidence" value="ECO:0007669"/>
    <property type="project" value="UniProtKB-KW"/>
</dbReference>
<dbReference type="KEGG" id="ppha:BVH74_03035"/>
<dbReference type="InterPro" id="IPR000092">
    <property type="entry name" value="Polyprenyl_synt"/>
</dbReference>
<dbReference type="CDD" id="cd00685">
    <property type="entry name" value="Trans_IPPS_HT"/>
    <property type="match status" value="1"/>
</dbReference>
<organism evidence="8 9">
    <name type="scientific">Halopseudomonas phragmitis</name>
    <dbReference type="NCBI Taxonomy" id="1931241"/>
    <lineage>
        <taxon>Bacteria</taxon>
        <taxon>Pseudomonadati</taxon>
        <taxon>Pseudomonadota</taxon>
        <taxon>Gammaproteobacteria</taxon>
        <taxon>Pseudomonadales</taxon>
        <taxon>Pseudomonadaceae</taxon>
        <taxon>Halopseudomonas</taxon>
    </lineage>
</organism>
<dbReference type="RefSeq" id="WP_080048648.1">
    <property type="nucleotide sequence ID" value="NZ_CP020100.1"/>
</dbReference>
<dbReference type="STRING" id="1931241.BVH74_03035"/>
<dbReference type="SUPFAM" id="SSF48576">
    <property type="entry name" value="Terpenoid synthases"/>
    <property type="match status" value="1"/>
</dbReference>
<evidence type="ECO:0000256" key="7">
    <source>
        <dbReference type="RuleBase" id="RU004466"/>
    </source>
</evidence>
<comment type="similarity">
    <text evidence="2 7">Belongs to the FPP/GGPP synthase family.</text>
</comment>
<dbReference type="PROSITE" id="PS00723">
    <property type="entry name" value="POLYPRENYL_SYNTHASE_1"/>
    <property type="match status" value="1"/>
</dbReference>
<keyword evidence="9" id="KW-1185">Reference proteome</keyword>
<evidence type="ECO:0000256" key="4">
    <source>
        <dbReference type="ARBA" id="ARBA00022723"/>
    </source>
</evidence>
<gene>
    <name evidence="8" type="ORF">BVH74_03035</name>
</gene>
<dbReference type="NCBIfam" id="NF045485">
    <property type="entry name" value="FPPsyn"/>
    <property type="match status" value="1"/>
</dbReference>
<dbReference type="EMBL" id="CP020100">
    <property type="protein sequence ID" value="AQZ93790.1"/>
    <property type="molecule type" value="Genomic_DNA"/>
</dbReference>
<dbReference type="Proteomes" id="UP000243488">
    <property type="component" value="Chromosome"/>
</dbReference>
<protein>
    <submittedName>
        <fullName evidence="8">(2E,6E)-farnesyl diphosphate synthase</fullName>
    </submittedName>
</protein>
<sequence>MSDFNQYLSACQQRINSFLTDQLNNDQARLERLFSAMRYSVTIGGKRVRPLLAYAACEALNGQPAQADAVAGAVELIHAYSLIHDDLPAMDDDDLRRGQPTCHKAFDEATAILTGDALQALAFGWLASLGEYAPATRLHMVQILAHAAGPQGMVGGQAIDLGAVGEKLDLATLESMHRHKTGALISASVQLGALASGQASEPQLKALAQYAESIGLAFQVQDDILDIESDTSVLGKRQGADLARDKPTYPALLGLQGARDLASQLRDQALDSLSGFGTGAERLRQLADYIVQRRF</sequence>
<dbReference type="InterPro" id="IPR008949">
    <property type="entry name" value="Isoprenoid_synthase_dom_sf"/>
</dbReference>
<dbReference type="SFLD" id="SFLDG01017">
    <property type="entry name" value="Polyprenyl_Transferase_Like"/>
    <property type="match status" value="1"/>
</dbReference>
<proteinExistence type="inferred from homology"/>
<evidence type="ECO:0000256" key="2">
    <source>
        <dbReference type="ARBA" id="ARBA00006706"/>
    </source>
</evidence>
<dbReference type="Gene3D" id="1.10.600.10">
    <property type="entry name" value="Farnesyl Diphosphate Synthase"/>
    <property type="match status" value="1"/>
</dbReference>
<dbReference type="AlphaFoldDB" id="A0A1V0B1N2"/>
<evidence type="ECO:0000256" key="3">
    <source>
        <dbReference type="ARBA" id="ARBA00022679"/>
    </source>
</evidence>
<dbReference type="InterPro" id="IPR033749">
    <property type="entry name" value="Polyprenyl_synt_CS"/>
</dbReference>
<dbReference type="PROSITE" id="PS00444">
    <property type="entry name" value="POLYPRENYL_SYNTHASE_2"/>
    <property type="match status" value="1"/>
</dbReference>
<reference evidence="8 9" key="1">
    <citation type="submission" date="2017-03" db="EMBL/GenBank/DDBJ databases">
        <title>Complete genome sequence of the novel DNRA strain Pseudomonas sp. S-6-2 isolated from Chinese polluted river sediment. Journal of Biotechnology.</title>
        <authorList>
            <person name="Li J."/>
            <person name="Xiang F."/>
            <person name="Wang L."/>
            <person name="Xi L."/>
            <person name="Liu J."/>
        </authorList>
    </citation>
    <scope>NUCLEOTIDE SEQUENCE [LARGE SCALE GENOMIC DNA]</scope>
    <source>
        <strain evidence="8 9">S-6-2</strain>
    </source>
</reference>
<dbReference type="PANTHER" id="PTHR43281:SF1">
    <property type="entry name" value="FARNESYL DIPHOSPHATE SYNTHASE"/>
    <property type="match status" value="1"/>
</dbReference>
<dbReference type="GO" id="GO:0016114">
    <property type="term" value="P:terpenoid biosynthetic process"/>
    <property type="evidence" value="ECO:0007669"/>
    <property type="project" value="UniProtKB-ARBA"/>
</dbReference>
<dbReference type="GO" id="GO:0005737">
    <property type="term" value="C:cytoplasm"/>
    <property type="evidence" value="ECO:0007669"/>
    <property type="project" value="UniProtKB-ARBA"/>
</dbReference>
<name>A0A1V0B1N2_9GAMM</name>
<comment type="cofactor">
    <cofactor evidence="1">
        <name>Mg(2+)</name>
        <dbReference type="ChEBI" id="CHEBI:18420"/>
    </cofactor>
</comment>
<dbReference type="Pfam" id="PF00348">
    <property type="entry name" value="polyprenyl_synt"/>
    <property type="match status" value="1"/>
</dbReference>
<dbReference type="FunFam" id="1.10.600.10:FF:000001">
    <property type="entry name" value="Geranylgeranyl diphosphate synthase"/>
    <property type="match status" value="1"/>
</dbReference>
<keyword evidence="4" id="KW-0479">Metal-binding</keyword>
<dbReference type="GO" id="GO:0004659">
    <property type="term" value="F:prenyltransferase activity"/>
    <property type="evidence" value="ECO:0007669"/>
    <property type="project" value="InterPro"/>
</dbReference>
<evidence type="ECO:0000313" key="8">
    <source>
        <dbReference type="EMBL" id="AQZ93790.1"/>
    </source>
</evidence>
<evidence type="ECO:0000313" key="9">
    <source>
        <dbReference type="Proteomes" id="UP000243488"/>
    </source>
</evidence>
<keyword evidence="6" id="KW-0414">Isoprene biosynthesis</keyword>
<dbReference type="InterPro" id="IPR053378">
    <property type="entry name" value="Prenyl_diphosphate_synthase"/>
</dbReference>
<evidence type="ECO:0000256" key="6">
    <source>
        <dbReference type="ARBA" id="ARBA00023229"/>
    </source>
</evidence>
<dbReference type="GO" id="GO:0008654">
    <property type="term" value="P:phospholipid biosynthetic process"/>
    <property type="evidence" value="ECO:0007669"/>
    <property type="project" value="UniProtKB-ARBA"/>
</dbReference>
<accession>A0A1V0B1N2</accession>
<dbReference type="SFLD" id="SFLDS00005">
    <property type="entry name" value="Isoprenoid_Synthase_Type_I"/>
    <property type="match status" value="1"/>
</dbReference>
<evidence type="ECO:0000256" key="5">
    <source>
        <dbReference type="ARBA" id="ARBA00022842"/>
    </source>
</evidence>
<keyword evidence="3 7" id="KW-0808">Transferase</keyword>
<evidence type="ECO:0000256" key="1">
    <source>
        <dbReference type="ARBA" id="ARBA00001946"/>
    </source>
</evidence>
<dbReference type="NCBIfam" id="NF007877">
    <property type="entry name" value="PRK10581.1"/>
    <property type="match status" value="1"/>
</dbReference>
<keyword evidence="5" id="KW-0460">Magnesium</keyword>
<dbReference type="PANTHER" id="PTHR43281">
    <property type="entry name" value="FARNESYL DIPHOSPHATE SYNTHASE"/>
    <property type="match status" value="1"/>
</dbReference>